<comment type="caution">
    <text evidence="3">The sequence shown here is derived from an EMBL/GenBank/DDBJ whole genome shotgun (WGS) entry which is preliminary data.</text>
</comment>
<dbReference type="EMBL" id="JBHFAB010000014">
    <property type="protein sequence ID" value="MFC1418836.1"/>
    <property type="molecule type" value="Genomic_DNA"/>
</dbReference>
<accession>A0ABV6VZ15</accession>
<keyword evidence="1" id="KW-1133">Transmembrane helix</keyword>
<proteinExistence type="predicted"/>
<feature type="transmembrane region" description="Helical" evidence="1">
    <location>
        <begin position="125"/>
        <end position="149"/>
    </location>
</feature>
<keyword evidence="1" id="KW-0472">Membrane</keyword>
<gene>
    <name evidence="3" type="ORF">ACEZDE_19675</name>
</gene>
<sequence length="168" mass="17001">MLEVSGGIGVLFGLVGLLFAVVGAAIVITLVVKTADRRRLLDSGLAAEARCLDTYTRSSSEGTGSRHAILSFVTADGREVRIQPVITGPVVPGDFVTVRYDPARPQRAVMVGNGSGAVANGCGAVVGLIVAVMFIGVGLFFAAAGFGLFDLASGGAPDPGSTPWAPSP</sequence>
<feature type="domain" description="DUF3592" evidence="2">
    <location>
        <begin position="54"/>
        <end position="112"/>
    </location>
</feature>
<reference evidence="3 4" key="1">
    <citation type="submission" date="2024-09" db="EMBL/GenBank/DDBJ databases">
        <authorList>
            <person name="Lee S.D."/>
        </authorList>
    </citation>
    <scope>NUCLEOTIDE SEQUENCE [LARGE SCALE GENOMIC DNA]</scope>
    <source>
        <strain evidence="3 4">N8-3</strain>
    </source>
</reference>
<evidence type="ECO:0000313" key="3">
    <source>
        <dbReference type="EMBL" id="MFC1418836.1"/>
    </source>
</evidence>
<keyword evidence="1" id="KW-0812">Transmembrane</keyword>
<name>A0ABV6VZ15_9ACTN</name>
<evidence type="ECO:0000313" key="4">
    <source>
        <dbReference type="Proteomes" id="UP001592531"/>
    </source>
</evidence>
<evidence type="ECO:0000259" key="2">
    <source>
        <dbReference type="Pfam" id="PF12158"/>
    </source>
</evidence>
<dbReference type="RefSeq" id="WP_380537630.1">
    <property type="nucleotide sequence ID" value="NZ_JBHFAB010000014.1"/>
</dbReference>
<dbReference type="InterPro" id="IPR021994">
    <property type="entry name" value="DUF3592"/>
</dbReference>
<feature type="transmembrane region" description="Helical" evidence="1">
    <location>
        <begin position="6"/>
        <end position="32"/>
    </location>
</feature>
<keyword evidence="4" id="KW-1185">Reference proteome</keyword>
<evidence type="ECO:0000256" key="1">
    <source>
        <dbReference type="SAM" id="Phobius"/>
    </source>
</evidence>
<organism evidence="3 4">
    <name type="scientific">Streptacidiphilus cavernicola</name>
    <dbReference type="NCBI Taxonomy" id="3342716"/>
    <lineage>
        <taxon>Bacteria</taxon>
        <taxon>Bacillati</taxon>
        <taxon>Actinomycetota</taxon>
        <taxon>Actinomycetes</taxon>
        <taxon>Kitasatosporales</taxon>
        <taxon>Streptomycetaceae</taxon>
        <taxon>Streptacidiphilus</taxon>
    </lineage>
</organism>
<dbReference type="Pfam" id="PF12158">
    <property type="entry name" value="DUF3592"/>
    <property type="match status" value="1"/>
</dbReference>
<protein>
    <submittedName>
        <fullName evidence="3">DUF3592 domain-containing protein</fullName>
    </submittedName>
</protein>
<dbReference type="Proteomes" id="UP001592531">
    <property type="component" value="Unassembled WGS sequence"/>
</dbReference>